<dbReference type="InterPro" id="IPR044817">
    <property type="entry name" value="SBP-like"/>
</dbReference>
<proteinExistence type="predicted"/>
<keyword evidence="1" id="KW-0479">Metal-binding</keyword>
<dbReference type="PANTHER" id="PTHR31251:SF208">
    <property type="entry name" value="SQUAMOSA PROMOTER-BINDING-LIKE PROTEIN 18"/>
    <property type="match status" value="1"/>
</dbReference>
<organism evidence="6 7">
    <name type="scientific">Senna tora</name>
    <dbReference type="NCBI Taxonomy" id="362788"/>
    <lineage>
        <taxon>Eukaryota</taxon>
        <taxon>Viridiplantae</taxon>
        <taxon>Streptophyta</taxon>
        <taxon>Embryophyta</taxon>
        <taxon>Tracheophyta</taxon>
        <taxon>Spermatophyta</taxon>
        <taxon>Magnoliopsida</taxon>
        <taxon>eudicotyledons</taxon>
        <taxon>Gunneridae</taxon>
        <taxon>Pentapetalae</taxon>
        <taxon>rosids</taxon>
        <taxon>fabids</taxon>
        <taxon>Fabales</taxon>
        <taxon>Fabaceae</taxon>
        <taxon>Caesalpinioideae</taxon>
        <taxon>Cassia clade</taxon>
        <taxon>Senna</taxon>
    </lineage>
</organism>
<dbReference type="EMBL" id="JAAIUW010000013">
    <property type="protein sequence ID" value="KAF7801726.1"/>
    <property type="molecule type" value="Genomic_DNA"/>
</dbReference>
<keyword evidence="7" id="KW-1185">Reference proteome</keyword>
<dbReference type="PROSITE" id="PS51141">
    <property type="entry name" value="ZF_SBP"/>
    <property type="match status" value="1"/>
</dbReference>
<dbReference type="GO" id="GO:0008270">
    <property type="term" value="F:zinc ion binding"/>
    <property type="evidence" value="ECO:0007669"/>
    <property type="project" value="UniProtKB-KW"/>
</dbReference>
<dbReference type="SUPFAM" id="SSF103612">
    <property type="entry name" value="SBT domain"/>
    <property type="match status" value="1"/>
</dbReference>
<sequence length="359" mass="40865">MEYCGWDPVRSGVPKNGSRRKLKHRNWVDLRVLSESSNNTAQKKKSSELITSARRNEKRAAQKAKCLVDNCEYDINKCRDYHRRHRVCETHSKTAVVRVKGKPQRFCQQCSRFHSLDEFDEYKRSCRRRLDGHNRRRRKPHRPPPLYFASDYAGPRLLQFGTPPPPAFPDVYGNLIHPYLSMWPATPAQHTTFNRFTPILPKIDPQTPQLPSFNNATIMHPNINNNNNNNNNNATELGVTSGFGIGNINTKIMHHHHLPDCALYLLSFEDQNGWEYKDYANVGINGNNNRGGGGGKCLCSASAIIDDNVVMNMNNITTSANNNNLHDDDYNEMPHMGMDISYGLMEDGGASFTFPYALE</sequence>
<evidence type="ECO:0000256" key="4">
    <source>
        <dbReference type="PROSITE-ProRule" id="PRU00470"/>
    </source>
</evidence>
<evidence type="ECO:0000256" key="1">
    <source>
        <dbReference type="ARBA" id="ARBA00022723"/>
    </source>
</evidence>
<gene>
    <name evidence="6" type="ORF">G2W53_040837</name>
</gene>
<name>A0A834W0U4_9FABA</name>
<dbReference type="Pfam" id="PF03110">
    <property type="entry name" value="SBP"/>
    <property type="match status" value="1"/>
</dbReference>
<keyword evidence="2 4" id="KW-0863">Zinc-finger</keyword>
<keyword evidence="3" id="KW-0862">Zinc</keyword>
<evidence type="ECO:0000256" key="3">
    <source>
        <dbReference type="ARBA" id="ARBA00022833"/>
    </source>
</evidence>
<dbReference type="InterPro" id="IPR004333">
    <property type="entry name" value="SBP_dom"/>
</dbReference>
<dbReference type="AlphaFoldDB" id="A0A834W0U4"/>
<comment type="caution">
    <text evidence="6">The sequence shown here is derived from an EMBL/GenBank/DDBJ whole genome shotgun (WGS) entry which is preliminary data.</text>
</comment>
<evidence type="ECO:0000259" key="5">
    <source>
        <dbReference type="PROSITE" id="PS51141"/>
    </source>
</evidence>
<dbReference type="GO" id="GO:0003677">
    <property type="term" value="F:DNA binding"/>
    <property type="evidence" value="ECO:0007669"/>
    <property type="project" value="InterPro"/>
</dbReference>
<dbReference type="Proteomes" id="UP000634136">
    <property type="component" value="Unassembled WGS sequence"/>
</dbReference>
<dbReference type="InterPro" id="IPR036893">
    <property type="entry name" value="SBP_sf"/>
</dbReference>
<dbReference type="OrthoDB" id="514967at2759"/>
<dbReference type="PANTHER" id="PTHR31251">
    <property type="entry name" value="SQUAMOSA PROMOTER-BINDING-LIKE PROTEIN 4"/>
    <property type="match status" value="1"/>
</dbReference>
<evidence type="ECO:0000313" key="6">
    <source>
        <dbReference type="EMBL" id="KAF7801726.1"/>
    </source>
</evidence>
<dbReference type="GO" id="GO:0005634">
    <property type="term" value="C:nucleus"/>
    <property type="evidence" value="ECO:0007669"/>
    <property type="project" value="InterPro"/>
</dbReference>
<evidence type="ECO:0000256" key="2">
    <source>
        <dbReference type="ARBA" id="ARBA00022771"/>
    </source>
</evidence>
<accession>A0A834W0U4</accession>
<evidence type="ECO:0000313" key="7">
    <source>
        <dbReference type="Proteomes" id="UP000634136"/>
    </source>
</evidence>
<reference evidence="6" key="1">
    <citation type="submission" date="2020-09" db="EMBL/GenBank/DDBJ databases">
        <title>Genome-Enabled Discovery of Anthraquinone Biosynthesis in Senna tora.</title>
        <authorList>
            <person name="Kang S.-H."/>
            <person name="Pandey R.P."/>
            <person name="Lee C.-M."/>
            <person name="Sim J.-S."/>
            <person name="Jeong J.-T."/>
            <person name="Choi B.-S."/>
            <person name="Jung M."/>
            <person name="Ginzburg D."/>
            <person name="Zhao K."/>
            <person name="Won S.Y."/>
            <person name="Oh T.-J."/>
            <person name="Yu Y."/>
            <person name="Kim N.-H."/>
            <person name="Lee O.R."/>
            <person name="Lee T.-H."/>
            <person name="Bashyal P."/>
            <person name="Kim T.-S."/>
            <person name="Lee W.-H."/>
            <person name="Kawkins C."/>
            <person name="Kim C.-K."/>
            <person name="Kim J.S."/>
            <person name="Ahn B.O."/>
            <person name="Rhee S.Y."/>
            <person name="Sohng J.K."/>
        </authorList>
    </citation>
    <scope>NUCLEOTIDE SEQUENCE</scope>
    <source>
        <tissue evidence="6">Leaf</tissue>
    </source>
</reference>
<dbReference type="Gene3D" id="4.10.1100.10">
    <property type="entry name" value="Transcription factor, SBP-box domain"/>
    <property type="match status" value="1"/>
</dbReference>
<protein>
    <submittedName>
        <fullName evidence="6">Squamosa promoter-binding-like protein 16</fullName>
    </submittedName>
</protein>
<feature type="domain" description="SBP-type" evidence="5">
    <location>
        <begin position="63"/>
        <end position="140"/>
    </location>
</feature>